<protein>
    <recommendedName>
        <fullName evidence="11">Cytochrome P450</fullName>
    </recommendedName>
</protein>
<evidence type="ECO:0000256" key="5">
    <source>
        <dbReference type="ARBA" id="ARBA00023004"/>
    </source>
</evidence>
<keyword evidence="8" id="KW-1133">Transmembrane helix</keyword>
<keyword evidence="6" id="KW-0503">Monooxygenase</keyword>
<dbReference type="InterPro" id="IPR001128">
    <property type="entry name" value="Cyt_P450"/>
</dbReference>
<evidence type="ECO:0000313" key="10">
    <source>
        <dbReference type="Proteomes" id="UP000032180"/>
    </source>
</evidence>
<dbReference type="HOGENOM" id="CLU_922452_0_0_1"/>
<evidence type="ECO:0000256" key="6">
    <source>
        <dbReference type="RuleBase" id="RU000461"/>
    </source>
</evidence>
<dbReference type="Gramene" id="LPERR11G04030.1">
    <property type="protein sequence ID" value="LPERR11G04030.1"/>
    <property type="gene ID" value="LPERR11G04030"/>
</dbReference>
<keyword evidence="2 6" id="KW-0349">Heme</keyword>
<keyword evidence="8" id="KW-0472">Membrane</keyword>
<dbReference type="Pfam" id="PF00067">
    <property type="entry name" value="p450"/>
    <property type="match status" value="1"/>
</dbReference>
<dbReference type="GO" id="GO:0020037">
    <property type="term" value="F:heme binding"/>
    <property type="evidence" value="ECO:0007669"/>
    <property type="project" value="InterPro"/>
</dbReference>
<dbReference type="EnsemblPlants" id="LPERR11G04030.1">
    <property type="protein sequence ID" value="LPERR11G04030.1"/>
    <property type="gene ID" value="LPERR11G04030"/>
</dbReference>
<dbReference type="InterPro" id="IPR036396">
    <property type="entry name" value="Cyt_P450_sf"/>
</dbReference>
<evidence type="ECO:0000256" key="4">
    <source>
        <dbReference type="ARBA" id="ARBA00023002"/>
    </source>
</evidence>
<evidence type="ECO:0000256" key="7">
    <source>
        <dbReference type="SAM" id="MobiDB-lite"/>
    </source>
</evidence>
<keyword evidence="5 6" id="KW-0408">Iron</keyword>
<dbReference type="GO" id="GO:0005506">
    <property type="term" value="F:iron ion binding"/>
    <property type="evidence" value="ECO:0007669"/>
    <property type="project" value="InterPro"/>
</dbReference>
<dbReference type="InterPro" id="IPR017972">
    <property type="entry name" value="Cyt_P450_CS"/>
</dbReference>
<dbReference type="PROSITE" id="PS00086">
    <property type="entry name" value="CYTOCHROME_P450"/>
    <property type="match status" value="1"/>
</dbReference>
<dbReference type="SUPFAM" id="SSF48264">
    <property type="entry name" value="Cytochrome P450"/>
    <property type="match status" value="1"/>
</dbReference>
<reference evidence="9" key="3">
    <citation type="submission" date="2015-04" db="UniProtKB">
        <authorList>
            <consortium name="EnsemblPlants"/>
        </authorList>
    </citation>
    <scope>IDENTIFICATION</scope>
</reference>
<reference evidence="10" key="2">
    <citation type="submission" date="2013-12" db="EMBL/GenBank/DDBJ databases">
        <authorList>
            <person name="Yu Y."/>
            <person name="Lee S."/>
            <person name="de Baynast K."/>
            <person name="Wissotski M."/>
            <person name="Liu L."/>
            <person name="Talag J."/>
            <person name="Goicoechea J."/>
            <person name="Angelova A."/>
            <person name="Jetty R."/>
            <person name="Kudrna D."/>
            <person name="Golser W."/>
            <person name="Rivera L."/>
            <person name="Zhang J."/>
            <person name="Wing R."/>
        </authorList>
    </citation>
    <scope>NUCLEOTIDE SEQUENCE</scope>
</reference>
<dbReference type="Proteomes" id="UP000032180">
    <property type="component" value="Chromosome 11"/>
</dbReference>
<reference evidence="9 10" key="1">
    <citation type="submission" date="2012-08" db="EMBL/GenBank/DDBJ databases">
        <title>Oryza genome evolution.</title>
        <authorList>
            <person name="Wing R.A."/>
        </authorList>
    </citation>
    <scope>NUCLEOTIDE SEQUENCE</scope>
</reference>
<evidence type="ECO:0000256" key="8">
    <source>
        <dbReference type="SAM" id="Phobius"/>
    </source>
</evidence>
<comment type="similarity">
    <text evidence="1 6">Belongs to the cytochrome P450 family.</text>
</comment>
<name>A0A0D9XPL1_9ORYZ</name>
<keyword evidence="3 6" id="KW-0479">Metal-binding</keyword>
<dbReference type="Gene3D" id="1.10.630.10">
    <property type="entry name" value="Cytochrome P450"/>
    <property type="match status" value="2"/>
</dbReference>
<dbReference type="AlphaFoldDB" id="A0A0D9XPL1"/>
<dbReference type="GO" id="GO:0004497">
    <property type="term" value="F:monooxygenase activity"/>
    <property type="evidence" value="ECO:0007669"/>
    <property type="project" value="UniProtKB-KW"/>
</dbReference>
<proteinExistence type="inferred from homology"/>
<keyword evidence="10" id="KW-1185">Reference proteome</keyword>
<accession>A0A0D9XPL1</accession>
<feature type="region of interest" description="Disordered" evidence="7">
    <location>
        <begin position="36"/>
        <end position="65"/>
    </location>
</feature>
<evidence type="ECO:0000256" key="1">
    <source>
        <dbReference type="ARBA" id="ARBA00010617"/>
    </source>
</evidence>
<evidence type="ECO:0000256" key="3">
    <source>
        <dbReference type="ARBA" id="ARBA00022723"/>
    </source>
</evidence>
<dbReference type="eggNOG" id="KOG0156">
    <property type="taxonomic scope" value="Eukaryota"/>
</dbReference>
<dbReference type="PANTHER" id="PTHR47955">
    <property type="entry name" value="CYTOCHROME P450 FAMILY 71 PROTEIN"/>
    <property type="match status" value="1"/>
</dbReference>
<dbReference type="STRING" id="77586.A0A0D9XPL1"/>
<feature type="compositionally biased region" description="Pro residues" evidence="7">
    <location>
        <begin position="47"/>
        <end position="63"/>
    </location>
</feature>
<dbReference type="GO" id="GO:0016705">
    <property type="term" value="F:oxidoreductase activity, acting on paired donors, with incorporation or reduction of molecular oxygen"/>
    <property type="evidence" value="ECO:0007669"/>
    <property type="project" value="InterPro"/>
</dbReference>
<organism evidence="9 10">
    <name type="scientific">Leersia perrieri</name>
    <dbReference type="NCBI Taxonomy" id="77586"/>
    <lineage>
        <taxon>Eukaryota</taxon>
        <taxon>Viridiplantae</taxon>
        <taxon>Streptophyta</taxon>
        <taxon>Embryophyta</taxon>
        <taxon>Tracheophyta</taxon>
        <taxon>Spermatophyta</taxon>
        <taxon>Magnoliopsida</taxon>
        <taxon>Liliopsida</taxon>
        <taxon>Poales</taxon>
        <taxon>Poaceae</taxon>
        <taxon>BOP clade</taxon>
        <taxon>Oryzoideae</taxon>
        <taxon>Oryzeae</taxon>
        <taxon>Oryzinae</taxon>
        <taxon>Leersia</taxon>
    </lineage>
</organism>
<dbReference type="PANTHER" id="PTHR47955:SF8">
    <property type="entry name" value="CYTOCHROME P450 71D11-LIKE"/>
    <property type="match status" value="1"/>
</dbReference>
<sequence>MQIFLVALVTIVILIAFAISLFYLLPLPQRGGDRWPEDATVATRPPAARPPPPSRSPAAPDSPVPRHGVFRLQLGRVPAVIVTSATAAGEDVFRAHGAAFAGRPRNAMAERLLYSARDVAFAPYGRWILRKVFADSVELLGTEPVRVLLPWLGWVDTLRRLERKAARTFNALDGVPDKVIDDHRRRRRHEGEGRRMDDDDGHKDFMDVLLEMTIWTMKDSSPRARTPRARTPERFLDSTLDYREQNSEMVPFGGGRRGCPGVDFATTTMEMALASLLYHFNWEVAVVASGKGRRLRTVVRHE</sequence>
<evidence type="ECO:0000313" key="9">
    <source>
        <dbReference type="EnsemblPlants" id="LPERR11G04030.1"/>
    </source>
</evidence>
<keyword evidence="4 6" id="KW-0560">Oxidoreductase</keyword>
<evidence type="ECO:0008006" key="11">
    <source>
        <dbReference type="Google" id="ProtNLM"/>
    </source>
</evidence>
<evidence type="ECO:0000256" key="2">
    <source>
        <dbReference type="ARBA" id="ARBA00022617"/>
    </source>
</evidence>
<feature type="transmembrane region" description="Helical" evidence="8">
    <location>
        <begin position="6"/>
        <end position="25"/>
    </location>
</feature>
<keyword evidence="8" id="KW-0812">Transmembrane</keyword>